<dbReference type="OrthoDB" id="791023at2"/>
<dbReference type="Proteomes" id="UP000198748">
    <property type="component" value="Unassembled WGS sequence"/>
</dbReference>
<gene>
    <name evidence="2" type="ORF">SAMN04487996_11581</name>
</gene>
<organism evidence="2 3">
    <name type="scientific">Dyadobacter soli</name>
    <dbReference type="NCBI Taxonomy" id="659014"/>
    <lineage>
        <taxon>Bacteria</taxon>
        <taxon>Pseudomonadati</taxon>
        <taxon>Bacteroidota</taxon>
        <taxon>Cytophagia</taxon>
        <taxon>Cytophagales</taxon>
        <taxon>Spirosomataceae</taxon>
        <taxon>Dyadobacter</taxon>
    </lineage>
</organism>
<protein>
    <recommendedName>
        <fullName evidence="4">DUF4230 domain-containing protein</fullName>
    </recommendedName>
</protein>
<name>A0A1G7RKQ3_9BACT</name>
<evidence type="ECO:0008006" key="4">
    <source>
        <dbReference type="Google" id="ProtNLM"/>
    </source>
</evidence>
<keyword evidence="3" id="KW-1185">Reference proteome</keyword>
<evidence type="ECO:0000256" key="1">
    <source>
        <dbReference type="SAM" id="Phobius"/>
    </source>
</evidence>
<dbReference type="AlphaFoldDB" id="A0A1G7RKQ3"/>
<keyword evidence="1" id="KW-0472">Membrane</keyword>
<evidence type="ECO:0000313" key="2">
    <source>
        <dbReference type="EMBL" id="SDG11285.1"/>
    </source>
</evidence>
<dbReference type="InterPro" id="IPR025324">
    <property type="entry name" value="DUF4230"/>
</dbReference>
<dbReference type="STRING" id="659014.SAMN04487996_11581"/>
<keyword evidence="1" id="KW-1133">Transmembrane helix</keyword>
<proteinExistence type="predicted"/>
<dbReference type="EMBL" id="FNAN01000015">
    <property type="protein sequence ID" value="SDG11285.1"/>
    <property type="molecule type" value="Genomic_DNA"/>
</dbReference>
<feature type="transmembrane region" description="Helical" evidence="1">
    <location>
        <begin position="6"/>
        <end position="24"/>
    </location>
</feature>
<dbReference type="RefSeq" id="WP_090155282.1">
    <property type="nucleotide sequence ID" value="NZ_FNAN01000015.1"/>
</dbReference>
<sequence>MRLISWLVRLVVLILLLAGINALWSGFKTGSWMPEWLGGEDEVETMHTVVLQEISSMGKLEVVKYNFKDVVEQEIVKMWLPNAKAILIVQGEAIGCVDLAQIKMEDITSDTETLVINMPEPELCVFKIDHSKSKVYNTEYAFTDEAKLVQEAYKQAEKQIQKSALDMGILDQTKENARKILTPMLEKASGKKVVLKFPMNAKVEKLR</sequence>
<accession>A0A1G7RKQ3</accession>
<dbReference type="Pfam" id="PF14014">
    <property type="entry name" value="DUF4230"/>
    <property type="match status" value="1"/>
</dbReference>
<evidence type="ECO:0000313" key="3">
    <source>
        <dbReference type="Proteomes" id="UP000198748"/>
    </source>
</evidence>
<keyword evidence="1" id="KW-0812">Transmembrane</keyword>
<reference evidence="3" key="1">
    <citation type="submission" date="2016-10" db="EMBL/GenBank/DDBJ databases">
        <authorList>
            <person name="Varghese N."/>
            <person name="Submissions S."/>
        </authorList>
    </citation>
    <scope>NUCLEOTIDE SEQUENCE [LARGE SCALE GENOMIC DNA]</scope>
    <source>
        <strain evidence="3">DSM 25329</strain>
    </source>
</reference>